<dbReference type="InterPro" id="IPR051684">
    <property type="entry name" value="Electron_Trans/Redox"/>
</dbReference>
<evidence type="ECO:0000256" key="4">
    <source>
        <dbReference type="ARBA" id="ARBA00022982"/>
    </source>
</evidence>
<dbReference type="InterPro" id="IPR017896">
    <property type="entry name" value="4Fe4S_Fe-S-bd"/>
</dbReference>
<gene>
    <name evidence="9" type="ORF">R50_0560</name>
</gene>
<evidence type="ECO:0000256" key="6">
    <source>
        <dbReference type="ARBA" id="ARBA00023014"/>
    </source>
</evidence>
<keyword evidence="5" id="KW-0408">Iron</keyword>
<keyword evidence="3" id="KW-0479">Metal-binding</keyword>
<dbReference type="Proteomes" id="UP000503399">
    <property type="component" value="Chromosome"/>
</dbReference>
<dbReference type="PANTHER" id="PTHR30176">
    <property type="entry name" value="FERREDOXIN-TYPE PROTEIN NAPH"/>
    <property type="match status" value="1"/>
</dbReference>
<keyword evidence="7" id="KW-0472">Membrane</keyword>
<keyword evidence="7" id="KW-0812">Transmembrane</keyword>
<organism evidence="9 10">
    <name type="scientific">Candidatus Hydrogenisulfobacillus filiaventi</name>
    <dbReference type="NCBI Taxonomy" id="2707344"/>
    <lineage>
        <taxon>Bacteria</taxon>
        <taxon>Bacillati</taxon>
        <taxon>Bacillota</taxon>
        <taxon>Clostridia</taxon>
        <taxon>Eubacteriales</taxon>
        <taxon>Clostridiales Family XVII. Incertae Sedis</taxon>
        <taxon>Candidatus Hydrogenisulfobacillus</taxon>
    </lineage>
</organism>
<dbReference type="PROSITE" id="PS51379">
    <property type="entry name" value="4FE4S_FER_2"/>
    <property type="match status" value="1"/>
</dbReference>
<dbReference type="InterPro" id="IPR017900">
    <property type="entry name" value="4Fe4S_Fe_S_CS"/>
</dbReference>
<keyword evidence="6" id="KW-0411">Iron-sulfur</keyword>
<feature type="domain" description="4Fe-4S ferredoxin-type" evidence="8">
    <location>
        <begin position="311"/>
        <end position="340"/>
    </location>
</feature>
<dbReference type="Pfam" id="PF12801">
    <property type="entry name" value="Fer4_5"/>
    <property type="match status" value="2"/>
</dbReference>
<evidence type="ECO:0000256" key="3">
    <source>
        <dbReference type="ARBA" id="ARBA00022723"/>
    </source>
</evidence>
<feature type="transmembrane region" description="Helical" evidence="7">
    <location>
        <begin position="199"/>
        <end position="218"/>
    </location>
</feature>
<keyword evidence="4" id="KW-0249">Electron transport</keyword>
<dbReference type="Pfam" id="PF13237">
    <property type="entry name" value="Fer4_10"/>
    <property type="match status" value="1"/>
</dbReference>
<proteinExistence type="predicted"/>
<evidence type="ECO:0000256" key="5">
    <source>
        <dbReference type="ARBA" id="ARBA00023004"/>
    </source>
</evidence>
<dbReference type="Gene3D" id="3.30.70.20">
    <property type="match status" value="1"/>
</dbReference>
<dbReference type="KEGG" id="hfv:R50_0560"/>
<name>A0A6F8ZDH7_9FIRM</name>
<dbReference type="PANTHER" id="PTHR30176:SF3">
    <property type="entry name" value="FERREDOXIN-TYPE PROTEIN NAPH"/>
    <property type="match status" value="1"/>
</dbReference>
<evidence type="ECO:0000313" key="10">
    <source>
        <dbReference type="Proteomes" id="UP000503399"/>
    </source>
</evidence>
<evidence type="ECO:0000256" key="2">
    <source>
        <dbReference type="ARBA" id="ARBA00022485"/>
    </source>
</evidence>
<sequence>MAIVSTAVRRDRRWWQAGALLVWLLIDLGLGIWEMGGWKGFAPALKPPAVGGWGQPAADLVTWINAFGMLTGMAWPLLFAGLSMGTLVFLRWRKERTRYLRIRLGLAVLAYFGLTAAIPFVGSSFPVVPNPGGTGLPTWNWPTGLSMLGFVLLALLFGRGSYCGVICPAATYWGGLGQHFIPANINTPRARRLAAGLRALMVGLFVLTALLSIADTLLHWHVSVYGTDPAVFFSGVTWMVIWFLMLLVVPFLGNRAFTRFLCPMGATMGWVAQHGVWEIQAIDPAVCASCTDQACTRSCEVSLPVGRHLAEAGRYRSAACVGCGNCQAACPSQNIHYRTALDWVLPRSTRQPAPVAPGLPQ</sequence>
<reference evidence="9 10" key="1">
    <citation type="submission" date="2020-02" db="EMBL/GenBank/DDBJ databases">
        <authorList>
            <person name="Hogendoorn C."/>
        </authorList>
    </citation>
    <scope>NUCLEOTIDE SEQUENCE [LARGE SCALE GENOMIC DNA]</scope>
    <source>
        <strain evidence="9">R501</strain>
    </source>
</reference>
<feature type="transmembrane region" description="Helical" evidence="7">
    <location>
        <begin position="139"/>
        <end position="158"/>
    </location>
</feature>
<dbReference type="PROSITE" id="PS00198">
    <property type="entry name" value="4FE4S_FER_1"/>
    <property type="match status" value="1"/>
</dbReference>
<keyword evidence="2" id="KW-0004">4Fe-4S</keyword>
<accession>A0A6F8ZDH7</accession>
<dbReference type="GO" id="GO:0046872">
    <property type="term" value="F:metal ion binding"/>
    <property type="evidence" value="ECO:0007669"/>
    <property type="project" value="UniProtKB-KW"/>
</dbReference>
<dbReference type="GO" id="GO:0005886">
    <property type="term" value="C:plasma membrane"/>
    <property type="evidence" value="ECO:0007669"/>
    <property type="project" value="TreeGrafter"/>
</dbReference>
<evidence type="ECO:0000313" key="9">
    <source>
        <dbReference type="EMBL" id="CAB1128066.1"/>
    </source>
</evidence>
<protein>
    <recommendedName>
        <fullName evidence="8">4Fe-4S ferredoxin-type domain-containing protein</fullName>
    </recommendedName>
</protein>
<dbReference type="SUPFAM" id="SSF54862">
    <property type="entry name" value="4Fe-4S ferredoxins"/>
    <property type="match status" value="1"/>
</dbReference>
<keyword evidence="10" id="KW-1185">Reference proteome</keyword>
<feature type="transmembrane region" description="Helical" evidence="7">
    <location>
        <begin position="230"/>
        <end position="252"/>
    </location>
</feature>
<evidence type="ECO:0000256" key="1">
    <source>
        <dbReference type="ARBA" id="ARBA00022448"/>
    </source>
</evidence>
<feature type="transmembrane region" description="Helical" evidence="7">
    <location>
        <begin position="73"/>
        <end position="92"/>
    </location>
</feature>
<keyword evidence="7" id="KW-1133">Transmembrane helix</keyword>
<feature type="transmembrane region" description="Helical" evidence="7">
    <location>
        <begin position="104"/>
        <end position="127"/>
    </location>
</feature>
<dbReference type="GO" id="GO:0051539">
    <property type="term" value="F:4 iron, 4 sulfur cluster binding"/>
    <property type="evidence" value="ECO:0007669"/>
    <property type="project" value="UniProtKB-KW"/>
</dbReference>
<dbReference type="EMBL" id="LR778114">
    <property type="protein sequence ID" value="CAB1128066.1"/>
    <property type="molecule type" value="Genomic_DNA"/>
</dbReference>
<keyword evidence="1" id="KW-0813">Transport</keyword>
<evidence type="ECO:0000259" key="8">
    <source>
        <dbReference type="PROSITE" id="PS51379"/>
    </source>
</evidence>
<evidence type="ECO:0000256" key="7">
    <source>
        <dbReference type="SAM" id="Phobius"/>
    </source>
</evidence>
<feature type="transmembrane region" description="Helical" evidence="7">
    <location>
        <begin position="14"/>
        <end position="33"/>
    </location>
</feature>
<dbReference type="AlphaFoldDB" id="A0A6F8ZDH7"/>